<dbReference type="InterPro" id="IPR023214">
    <property type="entry name" value="HAD_sf"/>
</dbReference>
<accession>A0A6H1ZLH8</accession>
<dbReference type="EMBL" id="MT144069">
    <property type="protein sequence ID" value="QJA48050.1"/>
    <property type="molecule type" value="Genomic_DNA"/>
</dbReference>
<dbReference type="Gene3D" id="3.40.50.1000">
    <property type="entry name" value="HAD superfamily/HAD-like"/>
    <property type="match status" value="1"/>
</dbReference>
<dbReference type="EMBL" id="MT141534">
    <property type="protein sequence ID" value="QJA65203.1"/>
    <property type="molecule type" value="Genomic_DNA"/>
</dbReference>
<gene>
    <name evidence="3" type="ORF">MM415B00426_0009</name>
    <name evidence="2" type="ORF">TM448A00829_0003</name>
    <name evidence="4" type="ORF">TM448B00972_0008</name>
</gene>
<dbReference type="InterPro" id="IPR005519">
    <property type="entry name" value="Acid_phosphat_B-like"/>
</dbReference>
<dbReference type="SUPFAM" id="SSF56784">
    <property type="entry name" value="HAD-like"/>
    <property type="match status" value="1"/>
</dbReference>
<name>A0A6H1ZLH8_9ZZZZ</name>
<proteinExistence type="predicted"/>
<organism evidence="2">
    <name type="scientific">viral metagenome</name>
    <dbReference type="NCBI Taxonomy" id="1070528"/>
    <lineage>
        <taxon>unclassified sequences</taxon>
        <taxon>metagenomes</taxon>
        <taxon>organismal metagenomes</taxon>
    </lineage>
</organism>
<dbReference type="EMBL" id="MT144681">
    <property type="protein sequence ID" value="QJH97297.1"/>
    <property type="molecule type" value="Genomic_DNA"/>
</dbReference>
<evidence type="ECO:0000313" key="3">
    <source>
        <dbReference type="EMBL" id="QJA65203.1"/>
    </source>
</evidence>
<dbReference type="Pfam" id="PF03767">
    <property type="entry name" value="Acid_phosphat_B"/>
    <property type="match status" value="1"/>
</dbReference>
<dbReference type="AlphaFoldDB" id="A0A6H1ZLH8"/>
<sequence length="120" mass="13676">MEKRPKTLFIDIDGTLLHHCGMGILQTQKKKPKLLPGVIKKFDEWDRRGDNIILVTGRRESERTVTEEQLHSVGIVYDYLIMGIGGGQRVLINDYKEDSKDPTALAICVERNKGIEKIEI</sequence>
<protein>
    <recommendedName>
        <fullName evidence="5">Polynucleotide kinase</fullName>
    </recommendedName>
</protein>
<evidence type="ECO:0000313" key="4">
    <source>
        <dbReference type="EMBL" id="QJH97297.1"/>
    </source>
</evidence>
<reference evidence="2" key="1">
    <citation type="submission" date="2020-03" db="EMBL/GenBank/DDBJ databases">
        <title>The deep terrestrial virosphere.</title>
        <authorList>
            <person name="Holmfeldt K."/>
            <person name="Nilsson E."/>
            <person name="Simone D."/>
            <person name="Lopez-Fernandez M."/>
            <person name="Wu X."/>
            <person name="de Brujin I."/>
            <person name="Lundin D."/>
            <person name="Andersson A."/>
            <person name="Bertilsson S."/>
            <person name="Dopson M."/>
        </authorList>
    </citation>
    <scope>NUCLEOTIDE SEQUENCE</scope>
    <source>
        <strain evidence="3">MM415B00426</strain>
        <strain evidence="2">TM448A00829</strain>
        <strain evidence="4">TM448B00972</strain>
    </source>
</reference>
<keyword evidence="1" id="KW-0732">Signal</keyword>
<dbReference type="InterPro" id="IPR036412">
    <property type="entry name" value="HAD-like_sf"/>
</dbReference>
<evidence type="ECO:0000313" key="2">
    <source>
        <dbReference type="EMBL" id="QJA48050.1"/>
    </source>
</evidence>
<evidence type="ECO:0008006" key="5">
    <source>
        <dbReference type="Google" id="ProtNLM"/>
    </source>
</evidence>
<evidence type="ECO:0000256" key="1">
    <source>
        <dbReference type="ARBA" id="ARBA00022729"/>
    </source>
</evidence>